<dbReference type="EMBL" id="CP058649">
    <property type="protein sequence ID" value="QUI21045.1"/>
    <property type="molecule type" value="Genomic_DNA"/>
</dbReference>
<proteinExistence type="predicted"/>
<dbReference type="Gene3D" id="3.40.50.360">
    <property type="match status" value="2"/>
</dbReference>
<sequence length="460" mass="54024">MKFIVLNGSPKGEKSITLQYVHYLKKISKEHEFKVVHIANRINKIEKDTEFFNQIMDDIKSSDGVLWAFPVYVFLVSSQYKRFIELVFERNAQKAFENKYTAILTTSIHFYDHTAINYVHGICDDMHMKFVDYYSAYMYDLLKPDKRKKFACFFELFIDTIEKKQETLRKYMPIQQHAFKYEPNLEGKSIDTGDKKIILVADLKEEDSNIKRMVDTFAHTLKDNIEIVNINTLSIKGGCMGCIRCGYNNQCFYEGKDAFIDFFKEELMKADIIIFAGVIQDRYLSARWKMFFDRAFFNTHIPSLKNKQIGFMISGPLQQLPNLQELLHAYVEEQGASLCGLVTDEYNDSREVDKGLYLLASQAIQHCEKKYIRTFTFLGIGGMKIFRDDMWGKLRFPFIADYRYYKKNGLFDFPQKNYKSRLKNGFLCLVSNIPSVRKEIYVNRMKDGIIKPFKQVLESE</sequence>
<dbReference type="SUPFAM" id="SSF52218">
    <property type="entry name" value="Flavoproteins"/>
    <property type="match status" value="2"/>
</dbReference>
<dbReference type="RefSeq" id="WP_212696504.1">
    <property type="nucleotide sequence ID" value="NZ_CP058649.1"/>
</dbReference>
<dbReference type="InterPro" id="IPR005025">
    <property type="entry name" value="FMN_Rdtase-like_dom"/>
</dbReference>
<dbReference type="Proteomes" id="UP000683246">
    <property type="component" value="Chromosome"/>
</dbReference>
<feature type="domain" description="NADPH-dependent FMN reductase-like" evidence="3">
    <location>
        <begin position="196"/>
        <end position="318"/>
    </location>
</feature>
<keyword evidence="5" id="KW-1185">Reference proteome</keyword>
<name>A0A8J8MG96_9FIRM</name>
<organism evidence="4 5">
    <name type="scientific">Vallitalea pronyensis</name>
    <dbReference type="NCBI Taxonomy" id="1348613"/>
    <lineage>
        <taxon>Bacteria</taxon>
        <taxon>Bacillati</taxon>
        <taxon>Bacillota</taxon>
        <taxon>Clostridia</taxon>
        <taxon>Lachnospirales</taxon>
        <taxon>Vallitaleaceae</taxon>
        <taxon>Vallitalea</taxon>
    </lineage>
</organism>
<protein>
    <submittedName>
        <fullName evidence="4">NAD(P)H-dependent oxidoreductase</fullName>
    </submittedName>
</protein>
<dbReference type="PANTHER" id="PTHR43278">
    <property type="entry name" value="NAD(P)H-DEPENDENT FMN-CONTAINING OXIDOREDUCTASE YWQN-RELATED"/>
    <property type="match status" value="1"/>
</dbReference>
<keyword evidence="1" id="KW-0285">Flavoprotein</keyword>
<dbReference type="PANTHER" id="PTHR43278:SF4">
    <property type="entry name" value="NAD(P)H-DEPENDENT FMN-CONTAINING OXIDOREDUCTASE YWQN-RELATED"/>
    <property type="match status" value="1"/>
</dbReference>
<evidence type="ECO:0000256" key="1">
    <source>
        <dbReference type="ARBA" id="ARBA00022630"/>
    </source>
</evidence>
<reference evidence="4" key="1">
    <citation type="submission" date="2020-07" db="EMBL/GenBank/DDBJ databases">
        <title>Vallitalea pronyensis genome.</title>
        <authorList>
            <person name="Postec A."/>
        </authorList>
    </citation>
    <scope>NUCLEOTIDE SEQUENCE</scope>
    <source>
        <strain evidence="4">FatNI3</strain>
    </source>
</reference>
<gene>
    <name evidence="4" type="ORF">HZI73_01475</name>
</gene>
<evidence type="ECO:0000313" key="4">
    <source>
        <dbReference type="EMBL" id="QUI21045.1"/>
    </source>
</evidence>
<feature type="domain" description="NADPH-dependent FMN reductase-like" evidence="3">
    <location>
        <begin position="1"/>
        <end position="108"/>
    </location>
</feature>
<dbReference type="InterPro" id="IPR029039">
    <property type="entry name" value="Flavoprotein-like_sf"/>
</dbReference>
<keyword evidence="2" id="KW-0288">FMN</keyword>
<evidence type="ECO:0000259" key="3">
    <source>
        <dbReference type="Pfam" id="PF03358"/>
    </source>
</evidence>
<dbReference type="AlphaFoldDB" id="A0A8J8MG96"/>
<accession>A0A8J8MG96</accession>
<dbReference type="Pfam" id="PF03358">
    <property type="entry name" value="FMN_red"/>
    <property type="match status" value="2"/>
</dbReference>
<evidence type="ECO:0000256" key="2">
    <source>
        <dbReference type="ARBA" id="ARBA00022643"/>
    </source>
</evidence>
<dbReference type="GO" id="GO:0016491">
    <property type="term" value="F:oxidoreductase activity"/>
    <property type="evidence" value="ECO:0007669"/>
    <property type="project" value="InterPro"/>
</dbReference>
<evidence type="ECO:0000313" key="5">
    <source>
        <dbReference type="Proteomes" id="UP000683246"/>
    </source>
</evidence>
<dbReference type="InterPro" id="IPR051796">
    <property type="entry name" value="ISF_SsuE-like"/>
</dbReference>
<dbReference type="KEGG" id="vpy:HZI73_01475"/>